<comment type="caution">
    <text evidence="1">The sequence shown here is derived from an EMBL/GenBank/DDBJ whole genome shotgun (WGS) entry which is preliminary data.</text>
</comment>
<name>A0A086LN28_TOXGO</name>
<feature type="non-terminal residue" evidence="1">
    <location>
        <position position="1"/>
    </location>
</feature>
<feature type="non-terminal residue" evidence="1">
    <location>
        <position position="32"/>
    </location>
</feature>
<dbReference type="VEuPathDB" id="ToxoDB:TGRUB_234670B"/>
<dbReference type="EMBL" id="AFYV02002660">
    <property type="protein sequence ID" value="KFG58046.1"/>
    <property type="molecule type" value="Genomic_DNA"/>
</dbReference>
<reference evidence="1 2" key="1">
    <citation type="submission" date="2014-05" db="EMBL/GenBank/DDBJ databases">
        <authorList>
            <person name="Sibley D."/>
            <person name="Venepally P."/>
            <person name="Karamycheva S."/>
            <person name="Hadjithomas M."/>
            <person name="Khan A."/>
            <person name="Brunk B."/>
            <person name="Roos D."/>
            <person name="Caler E."/>
            <person name="Lorenzi H."/>
        </authorList>
    </citation>
    <scope>NUCLEOTIDE SEQUENCE [LARGE SCALE GENOMIC DNA]</scope>
    <source>
        <strain evidence="1 2">RUB</strain>
    </source>
</reference>
<organism evidence="1 2">
    <name type="scientific">Toxoplasma gondii RUB</name>
    <dbReference type="NCBI Taxonomy" id="935652"/>
    <lineage>
        <taxon>Eukaryota</taxon>
        <taxon>Sar</taxon>
        <taxon>Alveolata</taxon>
        <taxon>Apicomplexa</taxon>
        <taxon>Conoidasida</taxon>
        <taxon>Coccidia</taxon>
        <taxon>Eucoccidiorida</taxon>
        <taxon>Eimeriorina</taxon>
        <taxon>Sarcocystidae</taxon>
        <taxon>Toxoplasma</taxon>
    </lineage>
</organism>
<gene>
    <name evidence="1" type="ORF">TGRUB_234670B</name>
</gene>
<accession>A0A086LN28</accession>
<evidence type="ECO:0000313" key="2">
    <source>
        <dbReference type="Proteomes" id="UP000028834"/>
    </source>
</evidence>
<proteinExistence type="predicted"/>
<sequence length="32" mass="3625">ETADTSQVANGARCRTGKKLKTSWSIRWRTIC</sequence>
<protein>
    <submittedName>
        <fullName evidence="1">Actin-like family protein</fullName>
    </submittedName>
</protein>
<evidence type="ECO:0000313" key="1">
    <source>
        <dbReference type="EMBL" id="KFG58046.1"/>
    </source>
</evidence>
<dbReference type="Proteomes" id="UP000028834">
    <property type="component" value="Unassembled WGS sequence"/>
</dbReference>
<dbReference type="AlphaFoldDB" id="A0A086LN28"/>